<keyword evidence="5 8" id="KW-1133">Transmembrane helix</keyword>
<dbReference type="EMBL" id="FOGF01000023">
    <property type="protein sequence ID" value="SER17122.1"/>
    <property type="molecule type" value="Genomic_DNA"/>
</dbReference>
<feature type="transmembrane region" description="Helical" evidence="8">
    <location>
        <begin position="312"/>
        <end position="338"/>
    </location>
</feature>
<keyword evidence="6" id="KW-0406">Ion transport</keyword>
<organism evidence="9 10">
    <name type="scientific">Granulicatella balaenopterae</name>
    <dbReference type="NCBI Taxonomy" id="137733"/>
    <lineage>
        <taxon>Bacteria</taxon>
        <taxon>Bacillati</taxon>
        <taxon>Bacillota</taxon>
        <taxon>Bacilli</taxon>
        <taxon>Lactobacillales</taxon>
        <taxon>Carnobacteriaceae</taxon>
        <taxon>Granulicatella</taxon>
    </lineage>
</organism>
<dbReference type="PANTHER" id="PTHR32024:SF1">
    <property type="entry name" value="KTR SYSTEM POTASSIUM UPTAKE PROTEIN B"/>
    <property type="match status" value="1"/>
</dbReference>
<feature type="transmembrane region" description="Helical" evidence="8">
    <location>
        <begin position="75"/>
        <end position="96"/>
    </location>
</feature>
<keyword evidence="3" id="KW-1003">Cell membrane</keyword>
<sequence>MFRFLVRKSVSRRLVLSGLLVILSGFLLLSLPISQLPTSQASISDHLFTAVSLVCVTGLSTQAVINTYNTFGQIICIILMQLGGLGLMSLIGFIIFKAGKQISLVDKLALQESLNREDASNFKHFLSTIFRYTFIIEGIGALLFCFRFIPMMGFKKGVFTSIFMAVSAFCNAGFDNLGTSSLQLYADDPLINLTVAMLIILGGIGFSVWFDIKRNVDSLKLSLTSKWHKRFYKRLSLHTRIVLLMTAILISFGTITTFILEYNNPATIGNFPIWQKIMASFFQAVTMRTAGFSTIDYSVAKPATLLLFMVQMFIGGSPGGTAGGIKTTTFLVVILYLYNEVQNARYTNFMNRTFPPHLTRRAMVIFIVFFLTFMTGLLGLSITDPEAPFLLLVFEVVSALGTVGVTANLTPVISHSGQVILMFLMFMGRIGPLTILLSLTEKKNKTKKTYKYAEANLLVG</sequence>
<comment type="subcellular location">
    <subcellularLocation>
        <location evidence="1">Cell membrane</location>
        <topology evidence="1">Multi-pass membrane protein</topology>
    </subcellularLocation>
</comment>
<dbReference type="OrthoDB" id="9810952at2"/>
<keyword evidence="7 8" id="KW-0472">Membrane</keyword>
<dbReference type="Proteomes" id="UP000198556">
    <property type="component" value="Unassembled WGS sequence"/>
</dbReference>
<dbReference type="Pfam" id="PF02386">
    <property type="entry name" value="TrkH"/>
    <property type="match status" value="1"/>
</dbReference>
<evidence type="ECO:0000256" key="6">
    <source>
        <dbReference type="ARBA" id="ARBA00023065"/>
    </source>
</evidence>
<feature type="transmembrane region" description="Helical" evidence="8">
    <location>
        <begin position="158"/>
        <end position="178"/>
    </location>
</feature>
<evidence type="ECO:0000256" key="8">
    <source>
        <dbReference type="SAM" id="Phobius"/>
    </source>
</evidence>
<evidence type="ECO:0000256" key="7">
    <source>
        <dbReference type="ARBA" id="ARBA00023136"/>
    </source>
</evidence>
<feature type="transmembrane region" description="Helical" evidence="8">
    <location>
        <begin position="51"/>
        <end position="68"/>
    </location>
</feature>
<dbReference type="PANTHER" id="PTHR32024">
    <property type="entry name" value="TRK SYSTEM POTASSIUM UPTAKE PROTEIN TRKG-RELATED"/>
    <property type="match status" value="1"/>
</dbReference>
<keyword evidence="4 8" id="KW-0812">Transmembrane</keyword>
<keyword evidence="2" id="KW-0813">Transport</keyword>
<feature type="transmembrane region" description="Helical" evidence="8">
    <location>
        <begin position="358"/>
        <end position="380"/>
    </location>
</feature>
<evidence type="ECO:0000313" key="9">
    <source>
        <dbReference type="EMBL" id="SER17122.1"/>
    </source>
</evidence>
<dbReference type="GO" id="GO:0030001">
    <property type="term" value="P:metal ion transport"/>
    <property type="evidence" value="ECO:0007669"/>
    <property type="project" value="UniProtKB-ARBA"/>
</dbReference>
<keyword evidence="10" id="KW-1185">Reference proteome</keyword>
<evidence type="ECO:0000313" key="10">
    <source>
        <dbReference type="Proteomes" id="UP000198556"/>
    </source>
</evidence>
<dbReference type="STRING" id="137733.SAMN05421767_1235"/>
<reference evidence="9 10" key="1">
    <citation type="submission" date="2016-10" db="EMBL/GenBank/DDBJ databases">
        <authorList>
            <person name="de Groot N.N."/>
        </authorList>
    </citation>
    <scope>NUCLEOTIDE SEQUENCE [LARGE SCALE GENOMIC DNA]</scope>
    <source>
        <strain evidence="9 10">DSM 15827</strain>
    </source>
</reference>
<feature type="transmembrane region" description="Helical" evidence="8">
    <location>
        <begin position="190"/>
        <end position="210"/>
    </location>
</feature>
<evidence type="ECO:0000256" key="1">
    <source>
        <dbReference type="ARBA" id="ARBA00004651"/>
    </source>
</evidence>
<dbReference type="GO" id="GO:0005886">
    <property type="term" value="C:plasma membrane"/>
    <property type="evidence" value="ECO:0007669"/>
    <property type="project" value="UniProtKB-SubCell"/>
</dbReference>
<dbReference type="RefSeq" id="WP_089746820.1">
    <property type="nucleotide sequence ID" value="NZ_FOGF01000023.1"/>
</dbReference>
<dbReference type="AlphaFoldDB" id="A0A1H9M0C6"/>
<dbReference type="InterPro" id="IPR003445">
    <property type="entry name" value="Cat_transpt"/>
</dbReference>
<protein>
    <submittedName>
        <fullName evidence="9">Trk system potassium uptake protein TrkH</fullName>
    </submittedName>
</protein>
<feature type="transmembrane region" description="Helical" evidence="8">
    <location>
        <begin position="129"/>
        <end position="146"/>
    </location>
</feature>
<accession>A0A1H9M0C6</accession>
<dbReference type="GO" id="GO:0008324">
    <property type="term" value="F:monoatomic cation transmembrane transporter activity"/>
    <property type="evidence" value="ECO:0007669"/>
    <property type="project" value="InterPro"/>
</dbReference>
<proteinExistence type="predicted"/>
<feature type="transmembrane region" description="Helical" evidence="8">
    <location>
        <begin position="241"/>
        <end position="260"/>
    </location>
</feature>
<name>A0A1H9M0C6_9LACT</name>
<feature type="transmembrane region" description="Helical" evidence="8">
    <location>
        <begin position="419"/>
        <end position="439"/>
    </location>
</feature>
<evidence type="ECO:0000256" key="2">
    <source>
        <dbReference type="ARBA" id="ARBA00022448"/>
    </source>
</evidence>
<gene>
    <name evidence="9" type="ORF">SAMN05421767_1235</name>
</gene>
<evidence type="ECO:0000256" key="5">
    <source>
        <dbReference type="ARBA" id="ARBA00022989"/>
    </source>
</evidence>
<evidence type="ECO:0000256" key="4">
    <source>
        <dbReference type="ARBA" id="ARBA00022692"/>
    </source>
</evidence>
<evidence type="ECO:0000256" key="3">
    <source>
        <dbReference type="ARBA" id="ARBA00022475"/>
    </source>
</evidence>